<organism evidence="2 3">
    <name type="scientific">Cryptolaemus montrouzieri</name>
    <dbReference type="NCBI Taxonomy" id="559131"/>
    <lineage>
        <taxon>Eukaryota</taxon>
        <taxon>Metazoa</taxon>
        <taxon>Ecdysozoa</taxon>
        <taxon>Arthropoda</taxon>
        <taxon>Hexapoda</taxon>
        <taxon>Insecta</taxon>
        <taxon>Pterygota</taxon>
        <taxon>Neoptera</taxon>
        <taxon>Endopterygota</taxon>
        <taxon>Coleoptera</taxon>
        <taxon>Polyphaga</taxon>
        <taxon>Cucujiformia</taxon>
        <taxon>Coccinelloidea</taxon>
        <taxon>Coccinellidae</taxon>
        <taxon>Scymninae</taxon>
        <taxon>Scymnini</taxon>
        <taxon>Cryptolaemus</taxon>
    </lineage>
</organism>
<reference evidence="2 3" key="1">
    <citation type="journal article" date="2021" name="BMC Biol.">
        <title>Horizontally acquired antibacterial genes associated with adaptive radiation of ladybird beetles.</title>
        <authorList>
            <person name="Li H.S."/>
            <person name="Tang X.F."/>
            <person name="Huang Y.H."/>
            <person name="Xu Z.Y."/>
            <person name="Chen M.L."/>
            <person name="Du X.Y."/>
            <person name="Qiu B.Y."/>
            <person name="Chen P.T."/>
            <person name="Zhang W."/>
            <person name="Slipinski A."/>
            <person name="Escalona H.E."/>
            <person name="Waterhouse R.M."/>
            <person name="Zwick A."/>
            <person name="Pang H."/>
        </authorList>
    </citation>
    <scope>NUCLEOTIDE SEQUENCE [LARGE SCALE GENOMIC DNA]</scope>
    <source>
        <strain evidence="2">SYSU2018</strain>
    </source>
</reference>
<feature type="compositionally biased region" description="Basic and acidic residues" evidence="1">
    <location>
        <begin position="35"/>
        <end position="46"/>
    </location>
</feature>
<proteinExistence type="predicted"/>
<dbReference type="Proteomes" id="UP001516400">
    <property type="component" value="Unassembled WGS sequence"/>
</dbReference>
<evidence type="ECO:0000313" key="2">
    <source>
        <dbReference type="EMBL" id="KAL3279748.1"/>
    </source>
</evidence>
<gene>
    <name evidence="2" type="ORF">HHI36_017256</name>
</gene>
<feature type="region of interest" description="Disordered" evidence="1">
    <location>
        <begin position="1"/>
        <end position="47"/>
    </location>
</feature>
<comment type="caution">
    <text evidence="2">The sequence shown here is derived from an EMBL/GenBank/DDBJ whole genome shotgun (WGS) entry which is preliminary data.</text>
</comment>
<dbReference type="AlphaFoldDB" id="A0ABD2NM05"/>
<evidence type="ECO:0000313" key="3">
    <source>
        <dbReference type="Proteomes" id="UP001516400"/>
    </source>
</evidence>
<dbReference type="EMBL" id="JABFTP020000124">
    <property type="protein sequence ID" value="KAL3279748.1"/>
    <property type="molecule type" value="Genomic_DNA"/>
</dbReference>
<accession>A0ABD2NM05</accession>
<name>A0ABD2NM05_9CUCU</name>
<evidence type="ECO:0000256" key="1">
    <source>
        <dbReference type="SAM" id="MobiDB-lite"/>
    </source>
</evidence>
<protein>
    <submittedName>
        <fullName evidence="2">Uncharacterized protein</fullName>
    </submittedName>
</protein>
<feature type="region of interest" description="Disordered" evidence="1">
    <location>
        <begin position="67"/>
        <end position="122"/>
    </location>
</feature>
<sequence length="148" mass="15987">MEEEETPVAQTLQHALVGEKSPPGNGSMNLEEENSGNKERTVEETGARSLARASCGFNESLGRCLAKPNPSPALASTSRLAAGRAKRTRSDGSCPEAHGKRYNPTHTGLPMIHSPSGESASEILQKRRESLTLYSRISKLTRRRKTSG</sequence>
<keyword evidence="3" id="KW-1185">Reference proteome</keyword>